<name>A0ACC0CKY9_9PEZI</name>
<dbReference type="Proteomes" id="UP001497680">
    <property type="component" value="Unassembled WGS sequence"/>
</dbReference>
<reference evidence="1 2" key="1">
    <citation type="journal article" date="2022" name="New Phytol.">
        <title>Ecological generalism drives hyperdiversity of secondary metabolite gene clusters in xylarialean endophytes.</title>
        <authorList>
            <person name="Franco M.E.E."/>
            <person name="Wisecaver J.H."/>
            <person name="Arnold A.E."/>
            <person name="Ju Y.M."/>
            <person name="Slot J.C."/>
            <person name="Ahrendt S."/>
            <person name="Moore L.P."/>
            <person name="Eastman K.E."/>
            <person name="Scott K."/>
            <person name="Konkel Z."/>
            <person name="Mondo S.J."/>
            <person name="Kuo A."/>
            <person name="Hayes R.D."/>
            <person name="Haridas S."/>
            <person name="Andreopoulos B."/>
            <person name="Riley R."/>
            <person name="LaButti K."/>
            <person name="Pangilinan J."/>
            <person name="Lipzen A."/>
            <person name="Amirebrahimi M."/>
            <person name="Yan J."/>
            <person name="Adam C."/>
            <person name="Keymanesh K."/>
            <person name="Ng V."/>
            <person name="Louie K."/>
            <person name="Northen T."/>
            <person name="Drula E."/>
            <person name="Henrissat B."/>
            <person name="Hsieh H.M."/>
            <person name="Youens-Clark K."/>
            <person name="Lutzoni F."/>
            <person name="Miadlikowska J."/>
            <person name="Eastwood D.C."/>
            <person name="Hamelin R.C."/>
            <person name="Grigoriev I.V."/>
            <person name="U'Ren J.M."/>
        </authorList>
    </citation>
    <scope>NUCLEOTIDE SEQUENCE [LARGE SCALE GENOMIC DNA]</scope>
    <source>
        <strain evidence="1 2">ER1909</strain>
    </source>
</reference>
<gene>
    <name evidence="1" type="ORF">F4821DRAFT_265253</name>
</gene>
<keyword evidence="2" id="KW-1185">Reference proteome</keyword>
<proteinExistence type="predicted"/>
<accession>A0ACC0CKY9</accession>
<protein>
    <submittedName>
        <fullName evidence="1">Uncharacterized protein</fullName>
    </submittedName>
</protein>
<sequence>MKLLVAILSSCLWPLATGHPAPQALDKFKLGHTIDTVPVLHNGTPVPRVTRFTALAAAAVAAAVAARDSNATFALAPNANFTSASAKPQAIRCTAGGSTYVDTTVPESAPASDCFAVADGISNGSMGFWNYTKADWAHRNETGFKMLASSGACAFGVDVQSLAADTVPIGTEDAAVVIREAVKRFGSGNGTAMAAGANGTCPGTDAASGTPKLGAAGAFQCGVGPSTIVNWGLYHAA</sequence>
<organism evidence="1 2">
    <name type="scientific">Hypoxylon rubiginosum</name>
    <dbReference type="NCBI Taxonomy" id="110542"/>
    <lineage>
        <taxon>Eukaryota</taxon>
        <taxon>Fungi</taxon>
        <taxon>Dikarya</taxon>
        <taxon>Ascomycota</taxon>
        <taxon>Pezizomycotina</taxon>
        <taxon>Sordariomycetes</taxon>
        <taxon>Xylariomycetidae</taxon>
        <taxon>Xylariales</taxon>
        <taxon>Hypoxylaceae</taxon>
        <taxon>Hypoxylon</taxon>
    </lineage>
</organism>
<dbReference type="EMBL" id="MU394408">
    <property type="protein sequence ID" value="KAI6081079.1"/>
    <property type="molecule type" value="Genomic_DNA"/>
</dbReference>
<comment type="caution">
    <text evidence="1">The sequence shown here is derived from an EMBL/GenBank/DDBJ whole genome shotgun (WGS) entry which is preliminary data.</text>
</comment>
<evidence type="ECO:0000313" key="1">
    <source>
        <dbReference type="EMBL" id="KAI6081079.1"/>
    </source>
</evidence>
<evidence type="ECO:0000313" key="2">
    <source>
        <dbReference type="Proteomes" id="UP001497680"/>
    </source>
</evidence>